<dbReference type="Proteomes" id="UP000288805">
    <property type="component" value="Unassembled WGS sequence"/>
</dbReference>
<organism evidence="1 2">
    <name type="scientific">Vitis vinifera</name>
    <name type="common">Grape</name>
    <dbReference type="NCBI Taxonomy" id="29760"/>
    <lineage>
        <taxon>Eukaryota</taxon>
        <taxon>Viridiplantae</taxon>
        <taxon>Streptophyta</taxon>
        <taxon>Embryophyta</taxon>
        <taxon>Tracheophyta</taxon>
        <taxon>Spermatophyta</taxon>
        <taxon>Magnoliopsida</taxon>
        <taxon>eudicotyledons</taxon>
        <taxon>Gunneridae</taxon>
        <taxon>Pentapetalae</taxon>
        <taxon>rosids</taxon>
        <taxon>Vitales</taxon>
        <taxon>Vitaceae</taxon>
        <taxon>Viteae</taxon>
        <taxon>Vitis</taxon>
    </lineage>
</organism>
<accession>A0A438K592</accession>
<dbReference type="PANTHER" id="PTHR31969">
    <property type="entry name" value="GEM-LIKE PROTEIN 2"/>
    <property type="match status" value="1"/>
</dbReference>
<evidence type="ECO:0000313" key="2">
    <source>
        <dbReference type="Proteomes" id="UP000288805"/>
    </source>
</evidence>
<dbReference type="InterPro" id="IPR037848">
    <property type="entry name" value="GEM-like"/>
</dbReference>
<evidence type="ECO:0000313" key="1">
    <source>
        <dbReference type="EMBL" id="RVX16363.1"/>
    </source>
</evidence>
<gene>
    <name evidence="1" type="primary">VvCHDp000323_2</name>
    <name evidence="1" type="ORF">CK203_014407</name>
</gene>
<sequence>MKNQLAGHVFRTPISCQCDYPSSSNQSLVVTHGKTLSGPFKHKVDRMKNMMNKHGQKADNLCMGSESIVIRIGSTLSETVKGKLSMGGQDPSIRRSEESFQANFRYWRRREAVEGFSMLLIHNSSPILASSLSLLKGLPFAVRDQSKFPLQMVSIPLRNIKRVNQSANVKMPSQKYMEIVTIDNFEFWYMGFLNYQKAFHCLQQALSQSQI</sequence>
<reference evidence="1 2" key="1">
    <citation type="journal article" date="2018" name="PLoS Genet.">
        <title>Population sequencing reveals clonal diversity and ancestral inbreeding in the grapevine cultivar Chardonnay.</title>
        <authorList>
            <person name="Roach M.J."/>
            <person name="Johnson D.L."/>
            <person name="Bohlmann J."/>
            <person name="van Vuuren H.J."/>
            <person name="Jones S.J."/>
            <person name="Pretorius I.S."/>
            <person name="Schmidt S.A."/>
            <person name="Borneman A.R."/>
        </authorList>
    </citation>
    <scope>NUCLEOTIDE SEQUENCE [LARGE SCALE GENOMIC DNA]</scope>
    <source>
        <strain evidence="2">cv. Chardonnay</strain>
        <tissue evidence="1">Leaf</tissue>
    </source>
</reference>
<comment type="caution">
    <text evidence="1">The sequence shown here is derived from an EMBL/GenBank/DDBJ whole genome shotgun (WGS) entry which is preliminary data.</text>
</comment>
<proteinExistence type="predicted"/>
<dbReference type="EMBL" id="QGNW01000016">
    <property type="protein sequence ID" value="RVX16363.1"/>
    <property type="molecule type" value="Genomic_DNA"/>
</dbReference>
<dbReference type="InterPro" id="IPR011993">
    <property type="entry name" value="PH-like_dom_sf"/>
</dbReference>
<dbReference type="AlphaFoldDB" id="A0A438K592"/>
<name>A0A438K592_VITVI</name>
<protein>
    <submittedName>
        <fullName evidence="1">GEM-like protein 6</fullName>
    </submittedName>
</protein>
<dbReference type="Gene3D" id="2.30.29.30">
    <property type="entry name" value="Pleckstrin-homology domain (PH domain)/Phosphotyrosine-binding domain (PTB)"/>
    <property type="match status" value="1"/>
</dbReference>